<evidence type="ECO:0000313" key="6">
    <source>
        <dbReference type="Proteomes" id="UP000886611"/>
    </source>
</evidence>
<evidence type="ECO:0000256" key="1">
    <source>
        <dbReference type="ARBA" id="ARBA00022679"/>
    </source>
</evidence>
<feature type="region of interest" description="Disordered" evidence="4">
    <location>
        <begin position="79"/>
        <end position="124"/>
    </location>
</feature>
<evidence type="ECO:0000256" key="3">
    <source>
        <dbReference type="ARBA" id="ARBA00022777"/>
    </source>
</evidence>
<evidence type="ECO:0000313" key="5">
    <source>
        <dbReference type="EMBL" id="KAG2468400.1"/>
    </source>
</evidence>
<feature type="compositionally biased region" description="Basic and acidic residues" evidence="4">
    <location>
        <begin position="286"/>
        <end position="295"/>
    </location>
</feature>
<dbReference type="InterPro" id="IPR000850">
    <property type="entry name" value="Adenylat/UMP-CMP_kin"/>
</dbReference>
<gene>
    <name evidence="5" type="primary">Ak9_1</name>
    <name evidence="5" type="ORF">GTO96_0014959</name>
</gene>
<feature type="non-terminal residue" evidence="5">
    <location>
        <position position="483"/>
    </location>
</feature>
<organism evidence="5 6">
    <name type="scientific">Polypterus senegalus</name>
    <name type="common">Senegal bichir</name>
    <dbReference type="NCBI Taxonomy" id="55291"/>
    <lineage>
        <taxon>Eukaryota</taxon>
        <taxon>Metazoa</taxon>
        <taxon>Chordata</taxon>
        <taxon>Craniata</taxon>
        <taxon>Vertebrata</taxon>
        <taxon>Euteleostomi</taxon>
        <taxon>Actinopterygii</taxon>
        <taxon>Polypteriformes</taxon>
        <taxon>Polypteridae</taxon>
        <taxon>Polypterus</taxon>
    </lineage>
</organism>
<feature type="region of interest" description="Disordered" evidence="4">
    <location>
        <begin position="286"/>
        <end position="353"/>
    </location>
</feature>
<dbReference type="Gene3D" id="3.40.50.300">
    <property type="entry name" value="P-loop containing nucleotide triphosphate hydrolases"/>
    <property type="match status" value="2"/>
</dbReference>
<evidence type="ECO:0000256" key="4">
    <source>
        <dbReference type="SAM" id="MobiDB-lite"/>
    </source>
</evidence>
<evidence type="ECO:0000256" key="2">
    <source>
        <dbReference type="ARBA" id="ARBA00022741"/>
    </source>
</evidence>
<dbReference type="EMBL" id="JAATIS010000485">
    <property type="protein sequence ID" value="KAG2468400.1"/>
    <property type="molecule type" value="Genomic_DNA"/>
</dbReference>
<feature type="non-terminal residue" evidence="5">
    <location>
        <position position="1"/>
    </location>
</feature>
<dbReference type="AlphaFoldDB" id="A0A8X7XJI3"/>
<feature type="compositionally biased region" description="Basic and acidic residues" evidence="4">
    <location>
        <begin position="103"/>
        <end position="123"/>
    </location>
</feature>
<name>A0A8X7XJI3_POLSE</name>
<comment type="caution">
    <text evidence="5">The sequence shown here is derived from an EMBL/GenBank/DDBJ whole genome shotgun (WGS) entry which is preliminary data.</text>
</comment>
<reference evidence="5 6" key="1">
    <citation type="journal article" date="2021" name="Cell">
        <title>Tracing the genetic footprints of vertebrate landing in non-teleost ray-finned fishes.</title>
        <authorList>
            <person name="Bi X."/>
            <person name="Wang K."/>
            <person name="Yang L."/>
            <person name="Pan H."/>
            <person name="Jiang H."/>
            <person name="Wei Q."/>
            <person name="Fang M."/>
            <person name="Yu H."/>
            <person name="Zhu C."/>
            <person name="Cai Y."/>
            <person name="He Y."/>
            <person name="Gan X."/>
            <person name="Zeng H."/>
            <person name="Yu D."/>
            <person name="Zhu Y."/>
            <person name="Jiang H."/>
            <person name="Qiu Q."/>
            <person name="Yang H."/>
            <person name="Zhang Y.E."/>
            <person name="Wang W."/>
            <person name="Zhu M."/>
            <person name="He S."/>
            <person name="Zhang G."/>
        </authorList>
    </citation>
    <scope>NUCLEOTIDE SEQUENCE [LARGE SCALE GENOMIC DNA]</scope>
    <source>
        <strain evidence="5">Bchr_013</strain>
    </source>
</reference>
<sequence length="483" mass="55026">MVPKELENENELMPLVDNLVDDEAEKEFLLSKPTCFIIIGKPCPDYDLCQRISEQRQDAETGQIYQKYEWDPVKEVKIKKSEEEEEEEEEEEIEEPEEELEDKPEIQKDKLVKRPEDSPENTEKAVAQYKDTMLRLLESVISRLEFMGLKRAAVPKRLMQSEEEEESDEIDTADGGFKLVWFIDKVYMLSSHEAMMKFIENPRPYLLPPMPYPPCHVAVMGPKTSGKTTLSQLLAQRFDAKLLDVETLMLPVIAEERAKALEIVRTDALRNAIVTVKNKLIEEQSKAEGEAKGEGEQSTGASSDQKASDEVSTIAEESTVSAEGTSELQESSSVASSDATKTEQDTEVNEEHPEVQAIVQQAIRDAMLVPLNLSPDLYTDVLEKAINEAVSERHSDPPLGGWVLDNFPNTKEQWISMQERGILPDSVFFLTNTEDDGSYLFIFVRKYLLTRLYELNKSEIDAAILEKLQEDRRKKLIEKKEIE</sequence>
<protein>
    <submittedName>
        <fullName evidence="5">KAD9 kinase</fullName>
    </submittedName>
</protein>
<dbReference type="GO" id="GO:0006139">
    <property type="term" value="P:nucleobase-containing compound metabolic process"/>
    <property type="evidence" value="ECO:0007669"/>
    <property type="project" value="InterPro"/>
</dbReference>
<feature type="compositionally biased region" description="Polar residues" evidence="4">
    <location>
        <begin position="315"/>
        <end position="324"/>
    </location>
</feature>
<keyword evidence="6" id="KW-1185">Reference proteome</keyword>
<feature type="compositionally biased region" description="Low complexity" evidence="4">
    <location>
        <begin position="326"/>
        <end position="337"/>
    </location>
</feature>
<accession>A0A8X7XJI3</accession>
<dbReference type="PANTHER" id="PTHR23359">
    <property type="entry name" value="NUCLEOTIDE KINASE"/>
    <property type="match status" value="1"/>
</dbReference>
<dbReference type="SUPFAM" id="SSF52540">
    <property type="entry name" value="P-loop containing nucleoside triphosphate hydrolases"/>
    <property type="match status" value="1"/>
</dbReference>
<dbReference type="Proteomes" id="UP000886611">
    <property type="component" value="Unassembled WGS sequence"/>
</dbReference>
<proteinExistence type="predicted"/>
<dbReference type="GO" id="GO:0019205">
    <property type="term" value="F:nucleobase-containing compound kinase activity"/>
    <property type="evidence" value="ECO:0007669"/>
    <property type="project" value="InterPro"/>
</dbReference>
<feature type="compositionally biased region" description="Acidic residues" evidence="4">
    <location>
        <begin position="83"/>
        <end position="102"/>
    </location>
</feature>
<dbReference type="InterPro" id="IPR027417">
    <property type="entry name" value="P-loop_NTPase"/>
</dbReference>
<dbReference type="GO" id="GO:0005524">
    <property type="term" value="F:ATP binding"/>
    <property type="evidence" value="ECO:0007669"/>
    <property type="project" value="InterPro"/>
</dbReference>
<keyword evidence="1" id="KW-0808">Transferase</keyword>
<feature type="compositionally biased region" description="Basic and acidic residues" evidence="4">
    <location>
        <begin position="340"/>
        <end position="353"/>
    </location>
</feature>
<keyword evidence="3 5" id="KW-0418">Kinase</keyword>
<keyword evidence="2" id="KW-0547">Nucleotide-binding</keyword>